<gene>
    <name evidence="2" type="ORF">AMTR_s00058p00041080</name>
</gene>
<dbReference type="AlphaFoldDB" id="W1PH98"/>
<name>W1PH98_AMBTC</name>
<dbReference type="Gramene" id="ERN06485">
    <property type="protein sequence ID" value="ERN06485"/>
    <property type="gene ID" value="AMTR_s00058p00041080"/>
</dbReference>
<proteinExistence type="predicted"/>
<evidence type="ECO:0000256" key="1">
    <source>
        <dbReference type="SAM" id="MobiDB-lite"/>
    </source>
</evidence>
<reference evidence="3" key="1">
    <citation type="journal article" date="2013" name="Science">
        <title>The Amborella genome and the evolution of flowering plants.</title>
        <authorList>
            <consortium name="Amborella Genome Project"/>
        </authorList>
    </citation>
    <scope>NUCLEOTIDE SEQUENCE [LARGE SCALE GENOMIC DNA]</scope>
</reference>
<evidence type="ECO:0000313" key="3">
    <source>
        <dbReference type="Proteomes" id="UP000017836"/>
    </source>
</evidence>
<dbReference type="Proteomes" id="UP000017836">
    <property type="component" value="Unassembled WGS sequence"/>
</dbReference>
<sequence length="117" mass="13933">MGEVDSQRRIKFKHVFYRKKKSGRDIMPLDILIKYPSTSRKQSCTHQIRKGKKAQKQKMVEEIGSQNIRCLPDRKRKMILHGQLEYARRTSLENTYRQQNSMGRHSGVRRMELDQVT</sequence>
<protein>
    <submittedName>
        <fullName evidence="2">Uncharacterized protein</fullName>
    </submittedName>
</protein>
<organism evidence="2 3">
    <name type="scientific">Amborella trichopoda</name>
    <dbReference type="NCBI Taxonomy" id="13333"/>
    <lineage>
        <taxon>Eukaryota</taxon>
        <taxon>Viridiplantae</taxon>
        <taxon>Streptophyta</taxon>
        <taxon>Embryophyta</taxon>
        <taxon>Tracheophyta</taxon>
        <taxon>Spermatophyta</taxon>
        <taxon>Magnoliopsida</taxon>
        <taxon>Amborellales</taxon>
        <taxon>Amborellaceae</taxon>
        <taxon>Amborella</taxon>
    </lineage>
</organism>
<dbReference type="HOGENOM" id="CLU_2088090_0_0_1"/>
<dbReference type="EMBL" id="KI393888">
    <property type="protein sequence ID" value="ERN06485.1"/>
    <property type="molecule type" value="Genomic_DNA"/>
</dbReference>
<keyword evidence="3" id="KW-1185">Reference proteome</keyword>
<accession>W1PH98</accession>
<evidence type="ECO:0000313" key="2">
    <source>
        <dbReference type="EMBL" id="ERN06485.1"/>
    </source>
</evidence>
<feature type="region of interest" description="Disordered" evidence="1">
    <location>
        <begin position="95"/>
        <end position="117"/>
    </location>
</feature>